<name>A0A2I2GLT5_9EURO</name>
<accession>A0A2I2GLT5</accession>
<sequence>MSLAYPEGECFFKRSALRTSTYDPDKPEHFYAHMLVEYIWNRPAYSGAGSYYTQNVHHHPRSSYKVVRGDNWSTSYGNWSKIFFLYGKLSHNAKYRQAEHNLCVNGNRFRDQEKGGALESWFMVMPMPLLANGEEWVLIDRTACIRAIYIPIAQQASQDYPDICTFLHVNFAVEREIGLLTYSEMYDADNRSYITIHNENAYKLDATLGFPPDAGLTLAINVRKLVNLLSLPRPLRAHNCFSSHTIVMVDRKLTPTQGSAQVFSDSADLCWTTVAKANYGLSIQWQPPEPTTWLADFLRNSLTIAVGFIPVVGPIAAVAFPLAWTAVADPEAFEKTMRELIPIADLAAKVVEEINKSAKEQEQYLPKGWTAPGNAFRIPSATAQPGAGAGGGQAKPLPEVAKKDQAAKDAMVKKLEPVRNFKYWNLMKPVSMRIAAPEQAKPANEPEIPPPVAVQVVSVPEAPPKPSLDELKPSTTFQLAGQVLQHSSDAATTLGTSDGAMGETIEEVIPETAPPEAAGSNCYDWMDEYLAEEFSFPDEDQTE</sequence>
<dbReference type="EMBL" id="MSFO01000001">
    <property type="protein sequence ID" value="PLB53834.1"/>
    <property type="molecule type" value="Genomic_DNA"/>
</dbReference>
<dbReference type="RefSeq" id="XP_024709136.1">
    <property type="nucleotide sequence ID" value="XM_024854224.1"/>
</dbReference>
<gene>
    <name evidence="2" type="ORF">P170DRAFT_504745</name>
</gene>
<dbReference type="STRING" id="1392250.A0A2I2GLT5"/>
<keyword evidence="3" id="KW-1185">Reference proteome</keyword>
<organism evidence="2 3">
    <name type="scientific">Aspergillus steynii IBT 23096</name>
    <dbReference type="NCBI Taxonomy" id="1392250"/>
    <lineage>
        <taxon>Eukaryota</taxon>
        <taxon>Fungi</taxon>
        <taxon>Dikarya</taxon>
        <taxon>Ascomycota</taxon>
        <taxon>Pezizomycotina</taxon>
        <taxon>Eurotiomycetes</taxon>
        <taxon>Eurotiomycetidae</taxon>
        <taxon>Eurotiales</taxon>
        <taxon>Aspergillaceae</taxon>
        <taxon>Aspergillus</taxon>
        <taxon>Aspergillus subgen. Circumdati</taxon>
    </lineage>
</organism>
<evidence type="ECO:0000256" key="1">
    <source>
        <dbReference type="SAM" id="MobiDB-lite"/>
    </source>
</evidence>
<feature type="region of interest" description="Disordered" evidence="1">
    <location>
        <begin position="375"/>
        <end position="398"/>
    </location>
</feature>
<dbReference type="Proteomes" id="UP000234275">
    <property type="component" value="Unassembled WGS sequence"/>
</dbReference>
<evidence type="ECO:0000313" key="3">
    <source>
        <dbReference type="Proteomes" id="UP000234275"/>
    </source>
</evidence>
<evidence type="ECO:0000313" key="2">
    <source>
        <dbReference type="EMBL" id="PLB53834.1"/>
    </source>
</evidence>
<dbReference type="AlphaFoldDB" id="A0A2I2GLT5"/>
<reference evidence="2 3" key="1">
    <citation type="submission" date="2016-12" db="EMBL/GenBank/DDBJ databases">
        <title>The genomes of Aspergillus section Nigri reveals drivers in fungal speciation.</title>
        <authorList>
            <consortium name="DOE Joint Genome Institute"/>
            <person name="Vesth T.C."/>
            <person name="Nybo J."/>
            <person name="Theobald S."/>
            <person name="Brandl J."/>
            <person name="Frisvad J.C."/>
            <person name="Nielsen K.F."/>
            <person name="Lyhne E.K."/>
            <person name="Kogle M.E."/>
            <person name="Kuo A."/>
            <person name="Riley R."/>
            <person name="Clum A."/>
            <person name="Nolan M."/>
            <person name="Lipzen A."/>
            <person name="Salamov A."/>
            <person name="Henrissat B."/>
            <person name="Wiebenga A."/>
            <person name="De Vries R.P."/>
            <person name="Grigoriev I.V."/>
            <person name="Mortensen U.H."/>
            <person name="Andersen M.R."/>
            <person name="Baker S.E."/>
        </authorList>
    </citation>
    <scope>NUCLEOTIDE SEQUENCE [LARGE SCALE GENOMIC DNA]</scope>
    <source>
        <strain evidence="2 3">IBT 23096</strain>
    </source>
</reference>
<comment type="caution">
    <text evidence="2">The sequence shown here is derived from an EMBL/GenBank/DDBJ whole genome shotgun (WGS) entry which is preliminary data.</text>
</comment>
<dbReference type="GeneID" id="36561930"/>
<dbReference type="OrthoDB" id="4770905at2759"/>
<proteinExistence type="predicted"/>
<protein>
    <submittedName>
        <fullName evidence="2">Uncharacterized protein</fullName>
    </submittedName>
</protein>
<dbReference type="VEuPathDB" id="FungiDB:P170DRAFT_504745"/>